<dbReference type="Gene3D" id="3.40.390.10">
    <property type="entry name" value="Collagenase (Catalytic Domain)"/>
    <property type="match status" value="1"/>
</dbReference>
<evidence type="ECO:0000256" key="3">
    <source>
        <dbReference type="ARBA" id="ARBA00022801"/>
    </source>
</evidence>
<dbReference type="SUPFAM" id="SSF49265">
    <property type="entry name" value="Fibronectin type III"/>
    <property type="match status" value="1"/>
</dbReference>
<keyword evidence="3" id="KW-0378">Hydrolase</keyword>
<dbReference type="SUPFAM" id="SSF55486">
    <property type="entry name" value="Metalloproteases ('zincins'), catalytic domain"/>
    <property type="match status" value="1"/>
</dbReference>
<accession>A0ABN1ISH5</accession>
<dbReference type="Pfam" id="PF18962">
    <property type="entry name" value="Por_Secre_tail"/>
    <property type="match status" value="1"/>
</dbReference>
<gene>
    <name evidence="5" type="ORF">GCM10009430_20650</name>
</gene>
<dbReference type="GO" id="GO:0008237">
    <property type="term" value="F:metallopeptidase activity"/>
    <property type="evidence" value="ECO:0007669"/>
    <property type="project" value="UniProtKB-KW"/>
</dbReference>
<dbReference type="Pfam" id="PF13583">
    <property type="entry name" value="Reprolysin_4"/>
    <property type="match status" value="1"/>
</dbReference>
<keyword evidence="1" id="KW-0645">Protease</keyword>
<keyword evidence="6" id="KW-1185">Reference proteome</keyword>
<proteinExistence type="predicted"/>
<comment type="caution">
    <text evidence="5">The sequence shown here is derived from an EMBL/GenBank/DDBJ whole genome shotgun (WGS) entry which is preliminary data.</text>
</comment>
<evidence type="ECO:0000313" key="5">
    <source>
        <dbReference type="EMBL" id="GAA0720456.1"/>
    </source>
</evidence>
<dbReference type="EMBL" id="BAAAGE010000002">
    <property type="protein sequence ID" value="GAA0720456.1"/>
    <property type="molecule type" value="Genomic_DNA"/>
</dbReference>
<dbReference type="InterPro" id="IPR026444">
    <property type="entry name" value="Secre_tail"/>
</dbReference>
<dbReference type="PROSITE" id="PS51829">
    <property type="entry name" value="P_HOMO_B"/>
    <property type="match status" value="1"/>
</dbReference>
<evidence type="ECO:0000313" key="6">
    <source>
        <dbReference type="Proteomes" id="UP001501758"/>
    </source>
</evidence>
<dbReference type="InterPro" id="IPR024079">
    <property type="entry name" value="MetalloPept_cat_dom_sf"/>
</dbReference>
<dbReference type="SUPFAM" id="SSF49785">
    <property type="entry name" value="Galactose-binding domain-like"/>
    <property type="match status" value="1"/>
</dbReference>
<dbReference type="Gene3D" id="2.60.120.260">
    <property type="entry name" value="Galactose-binding domain-like"/>
    <property type="match status" value="1"/>
</dbReference>
<dbReference type="Proteomes" id="UP001501758">
    <property type="component" value="Unassembled WGS sequence"/>
</dbReference>
<dbReference type="InterPro" id="IPR002884">
    <property type="entry name" value="P_dom"/>
</dbReference>
<sequence>MFAQDRIWSETKLSAKNTNVSLKNLDIAHFKVFDFDYEGFKQQLQTAPLRGTSNTNSRAIISFPNEQGKISQYKVVETSIFSSNDNMYQHPNIKTYLGWRTDNSGTRARFSVTPQGLKAMISEPGKETVFIQPVTKKSKKQYLIYNKSARAGIKEKFECLTKDLEKRVKNTPKSIAKDANDQVLRTFRMAVTTTSEYTAFWDDGDASNGDARADALAQVVSTMNRVNEVYESDMAITFVLVDTADDPALDLIYEDPDPYTNNILVEMQTVIDQNVGAEDYDIGHLFVYDPSGNNGAAGDIGNVCRVGVINGIGKASGFSAHTFTGDNGGPYMSDYFDVDYVAHEIGHQMGANHTWSFSSEGTGVNVEPGSGTTIMGYAGITAANDVQLHSDAHFHYASINQILNLVSPAGSCAMTTAITNAPPVADAGPDYVIPNGTAFVLKASVTDTDAGDVHTYTWEQLDDGITTFQTFGPNKATGAVWRSRPPSLSPNRYMPILERVLAGELTETNPVLNVANTSWETVSNVARELNFGLIVRDRSESDGVGQTPQSDFDEMKVTVDGTAGPFVVTSQSTEEFWPVSSTKTITWNVAGTDTGAVNVSTVNILLSSDGGLTFPVTLAASVPNNGSYEITVPSIENTETARVMIEANDNIFYAVNSSNFTIDNASFDIEVSNLTQDVCLPSNELVYNFSYETFSGFNNTTNFTVNGLPTGVTAVINPTSATQATTGTVTISGLDSVDLGSYVFALEATSGTDKSTVDNLGFTVYPETLSAVILSSPENNADNVSLTTNLTWNEDPNATNYLIEVATDQNFTNIVESDNLDITSYTTRSLLDSTTYFWRVTSSNPCDTGIVSAVNGFTTVACSTLNSVENNIVIPATGGINHVITSTITVADDITISDLNISVDILHTWVEDLEVRLISPQGSEVVLLNGVCGDGDNIAVTFDDEADGALECSASSPVVEGVITPANPLSAFQNESALGDWVLQITDTFPSEDGGEFQSFSLQICGENSTTLSVDDVNEEVSLVIWPNPSEGNVLVTMDVLNNDDVNIDLYDLRGRLISKQSFSNPGNTFKEELQFIDLVPSVYILSIENGGQRITKQLVIK</sequence>
<protein>
    <submittedName>
        <fullName evidence="5">Zinc-dependent metalloprotease family protein</fullName>
    </submittedName>
</protein>
<evidence type="ECO:0000256" key="1">
    <source>
        <dbReference type="ARBA" id="ARBA00022670"/>
    </source>
</evidence>
<evidence type="ECO:0000256" key="2">
    <source>
        <dbReference type="ARBA" id="ARBA00022729"/>
    </source>
</evidence>
<dbReference type="InterPro" id="IPR036116">
    <property type="entry name" value="FN3_sf"/>
</dbReference>
<dbReference type="InterPro" id="IPR008979">
    <property type="entry name" value="Galactose-bd-like_sf"/>
</dbReference>
<organism evidence="5 6">
    <name type="scientific">Aquimarina litoralis</name>
    <dbReference type="NCBI Taxonomy" id="584605"/>
    <lineage>
        <taxon>Bacteria</taxon>
        <taxon>Pseudomonadati</taxon>
        <taxon>Bacteroidota</taxon>
        <taxon>Flavobacteriia</taxon>
        <taxon>Flavobacteriales</taxon>
        <taxon>Flavobacteriaceae</taxon>
        <taxon>Aquimarina</taxon>
    </lineage>
</organism>
<evidence type="ECO:0000259" key="4">
    <source>
        <dbReference type="PROSITE" id="PS51829"/>
    </source>
</evidence>
<name>A0ABN1ISH5_9FLAO</name>
<dbReference type="Pfam" id="PF01483">
    <property type="entry name" value="P_proprotein"/>
    <property type="match status" value="1"/>
</dbReference>
<reference evidence="5 6" key="1">
    <citation type="journal article" date="2019" name="Int. J. Syst. Evol. Microbiol.">
        <title>The Global Catalogue of Microorganisms (GCM) 10K type strain sequencing project: providing services to taxonomists for standard genome sequencing and annotation.</title>
        <authorList>
            <consortium name="The Broad Institute Genomics Platform"/>
            <consortium name="The Broad Institute Genome Sequencing Center for Infectious Disease"/>
            <person name="Wu L."/>
            <person name="Ma J."/>
        </authorList>
    </citation>
    <scope>NUCLEOTIDE SEQUENCE [LARGE SCALE GENOMIC DNA]</scope>
    <source>
        <strain evidence="5 6">JCM 15974</strain>
    </source>
</reference>
<keyword evidence="2" id="KW-0732">Signal</keyword>
<dbReference type="NCBIfam" id="TIGR04183">
    <property type="entry name" value="Por_Secre_tail"/>
    <property type="match status" value="1"/>
</dbReference>
<keyword evidence="5" id="KW-0482">Metalloprotease</keyword>
<feature type="domain" description="P/Homo B" evidence="4">
    <location>
        <begin position="854"/>
        <end position="1010"/>
    </location>
</feature>
<dbReference type="Gene3D" id="2.60.40.10">
    <property type="entry name" value="Immunoglobulins"/>
    <property type="match status" value="1"/>
</dbReference>
<dbReference type="InterPro" id="IPR013783">
    <property type="entry name" value="Ig-like_fold"/>
</dbReference>